<dbReference type="PANTHER" id="PTHR48041:SF118">
    <property type="entry name" value="ATP-BINDING CASSETTE TRANSPORTER (ABC TRANSPORTER) FAMILY G MEMBER 16"/>
    <property type="match status" value="1"/>
</dbReference>
<feature type="transmembrane region" description="Helical" evidence="9">
    <location>
        <begin position="520"/>
        <end position="539"/>
    </location>
</feature>
<evidence type="ECO:0000256" key="5">
    <source>
        <dbReference type="ARBA" id="ARBA00022741"/>
    </source>
</evidence>
<evidence type="ECO:0000256" key="1">
    <source>
        <dbReference type="ARBA" id="ARBA00004141"/>
    </source>
</evidence>
<proteinExistence type="inferred from homology"/>
<comment type="subcellular location">
    <subcellularLocation>
        <location evidence="1">Membrane</location>
        <topology evidence="1">Multi-pass membrane protein</topology>
    </subcellularLocation>
</comment>
<dbReference type="PROSITE" id="PS50893">
    <property type="entry name" value="ABC_TRANSPORTER_2"/>
    <property type="match status" value="1"/>
</dbReference>
<feature type="transmembrane region" description="Helical" evidence="9">
    <location>
        <begin position="353"/>
        <end position="374"/>
    </location>
</feature>
<dbReference type="InterPro" id="IPR003439">
    <property type="entry name" value="ABC_transporter-like_ATP-bd"/>
</dbReference>
<keyword evidence="8 9" id="KW-0472">Membrane</keyword>
<dbReference type="STRING" id="1965070.A0A3S3P755"/>
<dbReference type="Proteomes" id="UP000285301">
    <property type="component" value="Unassembled WGS sequence"/>
</dbReference>
<dbReference type="InterPro" id="IPR043926">
    <property type="entry name" value="ABCG_dom"/>
</dbReference>
<dbReference type="Pfam" id="PF01061">
    <property type="entry name" value="ABC2_membrane"/>
    <property type="match status" value="1"/>
</dbReference>
<evidence type="ECO:0000259" key="10">
    <source>
        <dbReference type="PROSITE" id="PS50893"/>
    </source>
</evidence>
<dbReference type="EMBL" id="NCKU01007610">
    <property type="protein sequence ID" value="RWS02517.1"/>
    <property type="molecule type" value="Genomic_DNA"/>
</dbReference>
<feature type="domain" description="ABC transporter" evidence="10">
    <location>
        <begin position="36"/>
        <end position="277"/>
    </location>
</feature>
<keyword evidence="6" id="KW-0067">ATP-binding</keyword>
<dbReference type="InterPro" id="IPR050352">
    <property type="entry name" value="ABCG_transporters"/>
</dbReference>
<dbReference type="Pfam" id="PF19055">
    <property type="entry name" value="ABC2_membrane_7"/>
    <property type="match status" value="1"/>
</dbReference>
<dbReference type="GO" id="GO:0140359">
    <property type="term" value="F:ABC-type transporter activity"/>
    <property type="evidence" value="ECO:0007669"/>
    <property type="project" value="InterPro"/>
</dbReference>
<comment type="caution">
    <text evidence="11">The sequence shown here is derived from an EMBL/GenBank/DDBJ whole genome shotgun (WGS) entry which is preliminary data.</text>
</comment>
<dbReference type="InterPro" id="IPR003593">
    <property type="entry name" value="AAA+_ATPase"/>
</dbReference>
<feature type="transmembrane region" description="Helical" evidence="9">
    <location>
        <begin position="490"/>
        <end position="513"/>
    </location>
</feature>
<evidence type="ECO:0000256" key="2">
    <source>
        <dbReference type="ARBA" id="ARBA00005814"/>
    </source>
</evidence>
<keyword evidence="4 9" id="KW-0812">Transmembrane</keyword>
<keyword evidence="5" id="KW-0547">Nucleotide-binding</keyword>
<keyword evidence="7 9" id="KW-1133">Transmembrane helix</keyword>
<evidence type="ECO:0000256" key="3">
    <source>
        <dbReference type="ARBA" id="ARBA00022448"/>
    </source>
</evidence>
<dbReference type="SMART" id="SM00382">
    <property type="entry name" value="AAA"/>
    <property type="match status" value="1"/>
</dbReference>
<evidence type="ECO:0000256" key="6">
    <source>
        <dbReference type="ARBA" id="ARBA00022840"/>
    </source>
</evidence>
<organism evidence="11 12">
    <name type="scientific">Dinothrombium tinctorium</name>
    <dbReference type="NCBI Taxonomy" id="1965070"/>
    <lineage>
        <taxon>Eukaryota</taxon>
        <taxon>Metazoa</taxon>
        <taxon>Ecdysozoa</taxon>
        <taxon>Arthropoda</taxon>
        <taxon>Chelicerata</taxon>
        <taxon>Arachnida</taxon>
        <taxon>Acari</taxon>
        <taxon>Acariformes</taxon>
        <taxon>Trombidiformes</taxon>
        <taxon>Prostigmata</taxon>
        <taxon>Anystina</taxon>
        <taxon>Parasitengona</taxon>
        <taxon>Trombidioidea</taxon>
        <taxon>Trombidiidae</taxon>
        <taxon>Dinothrombium</taxon>
    </lineage>
</organism>
<accession>A0A3S3P755</accession>
<evidence type="ECO:0000256" key="8">
    <source>
        <dbReference type="ARBA" id="ARBA00023136"/>
    </source>
</evidence>
<dbReference type="GO" id="GO:0005524">
    <property type="term" value="F:ATP binding"/>
    <property type="evidence" value="ECO:0007669"/>
    <property type="project" value="UniProtKB-KW"/>
</dbReference>
<dbReference type="InterPro" id="IPR027417">
    <property type="entry name" value="P-loop_NTPase"/>
</dbReference>
<dbReference type="InterPro" id="IPR017871">
    <property type="entry name" value="ABC_transporter-like_CS"/>
</dbReference>
<dbReference type="InterPro" id="IPR013525">
    <property type="entry name" value="ABC2_TM"/>
</dbReference>
<gene>
    <name evidence="11" type="ORF">B4U79_00318</name>
</gene>
<dbReference type="GO" id="GO:0016887">
    <property type="term" value="F:ATP hydrolysis activity"/>
    <property type="evidence" value="ECO:0007669"/>
    <property type="project" value="InterPro"/>
</dbReference>
<feature type="non-terminal residue" evidence="11">
    <location>
        <position position="647"/>
    </location>
</feature>
<reference evidence="11 12" key="1">
    <citation type="journal article" date="2018" name="Gigascience">
        <title>Genomes of trombidid mites reveal novel predicted allergens and laterally-transferred genes associated with secondary metabolism.</title>
        <authorList>
            <person name="Dong X."/>
            <person name="Chaisiri K."/>
            <person name="Xia D."/>
            <person name="Armstrong S.D."/>
            <person name="Fang Y."/>
            <person name="Donnelly M.J."/>
            <person name="Kadowaki T."/>
            <person name="McGarry J.W."/>
            <person name="Darby A.C."/>
            <person name="Makepeace B.L."/>
        </authorList>
    </citation>
    <scope>NUCLEOTIDE SEQUENCE [LARGE SCALE GENOMIC DNA]</scope>
    <source>
        <strain evidence="11">UoL-WK</strain>
    </source>
</reference>
<evidence type="ECO:0000256" key="7">
    <source>
        <dbReference type="ARBA" id="ARBA00022989"/>
    </source>
</evidence>
<dbReference type="AlphaFoldDB" id="A0A3S3P755"/>
<evidence type="ECO:0000313" key="11">
    <source>
        <dbReference type="EMBL" id="RWS02517.1"/>
    </source>
</evidence>
<evidence type="ECO:0000313" key="12">
    <source>
        <dbReference type="Proteomes" id="UP000285301"/>
    </source>
</evidence>
<evidence type="ECO:0000256" key="9">
    <source>
        <dbReference type="SAM" id="Phobius"/>
    </source>
</evidence>
<dbReference type="Pfam" id="PF00005">
    <property type="entry name" value="ABC_tran"/>
    <property type="match status" value="1"/>
</dbReference>
<name>A0A3S3P755_9ACAR</name>
<dbReference type="OrthoDB" id="9989122at2759"/>
<dbReference type="SUPFAM" id="SSF52540">
    <property type="entry name" value="P-loop containing nucleoside triphosphate hydrolases"/>
    <property type="match status" value="1"/>
</dbReference>
<dbReference type="PANTHER" id="PTHR48041">
    <property type="entry name" value="ABC TRANSPORTER G FAMILY MEMBER 28"/>
    <property type="match status" value="1"/>
</dbReference>
<protein>
    <submittedName>
        <fullName evidence="11">ABC transporter-like protein 12</fullName>
    </submittedName>
</protein>
<feature type="transmembrane region" description="Helical" evidence="9">
    <location>
        <begin position="409"/>
        <end position="431"/>
    </location>
</feature>
<dbReference type="Gene3D" id="3.40.50.300">
    <property type="entry name" value="P-loop containing nucleotide triphosphate hydrolases"/>
    <property type="match status" value="1"/>
</dbReference>
<dbReference type="GO" id="GO:0005886">
    <property type="term" value="C:plasma membrane"/>
    <property type="evidence" value="ECO:0007669"/>
    <property type="project" value="TreeGrafter"/>
</dbReference>
<dbReference type="PROSITE" id="PS00211">
    <property type="entry name" value="ABC_TRANSPORTER_1"/>
    <property type="match status" value="1"/>
</dbReference>
<keyword evidence="3" id="KW-0813">Transport</keyword>
<comment type="similarity">
    <text evidence="2">Belongs to the ABC transporter superfamily. ABCG family. Eye pigment precursor importer (TC 3.A.1.204) subfamily.</text>
</comment>
<feature type="transmembrane region" description="Helical" evidence="9">
    <location>
        <begin position="452"/>
        <end position="478"/>
    </location>
</feature>
<keyword evidence="12" id="KW-1185">Reference proteome</keyword>
<evidence type="ECO:0000256" key="4">
    <source>
        <dbReference type="ARBA" id="ARBA00022692"/>
    </source>
</evidence>
<sequence length="647" mass="73255">MDEEHISLVSSRKSSKVSLVWENLSYVVKYRKWSKLASFNLTKALVLRNKVILQPQSGHLETGCLMAIMGKSGSGKSTLIECLSGRRSKGLSGKIFIASSSICGCSMNSNQMKIAFLPQNDCLINTLTVQESVIYASKLKNYKLNNSEHKKICENLLAQLSLEQCRDVRTLNCSGGQRKRISVATELVSKPTILILDEPTSGLDSYSAIQCIQMLKSLTETIKNPLGIIVTIHQPSSKVLDEFHRLYLLSHNGKRIYDGSPKEILAFFANFNLHCPQFYNPGDFAIEVASADYGNEILDELESFHAKNIEIFDRERKLSEVISSMKNHSLLAFIAHILILTKRTTLTTFRDPVLNLLRLIIHFIVGFVIIALFGTRVGEESGCLTIQQNSLNLSLKDIREQQMNVAQNLGFIVFTFMFLLYANMTTVVLAFPSEVRVLIKERTNGWYSCLSYYLAKTIADLPFVFVMTTIYSIATYYLTGQVDTFWRFTVYWFATIAIAYIGQSIGLMVGIIFVDNMSAAVFIGPVLCIPFILLSGFFVKVDKVPFYLKPIAFSSFVRYAFEAAVIGVYGFNRCDEVYNAIHLQKLRKRITPQVIFQFATYLNRLNLTYRNTRPILEALALDQNQSLAELNYFDEYFEDFDISDLNV</sequence>